<protein>
    <submittedName>
        <fullName evidence="1">Uncharacterized protein</fullName>
    </submittedName>
</protein>
<evidence type="ECO:0000313" key="2">
    <source>
        <dbReference type="Proteomes" id="UP000680304"/>
    </source>
</evidence>
<accession>A0ABQ4NAP8</accession>
<organism evidence="1 2">
    <name type="scientific">Paenibacillus cisolokensis</name>
    <dbReference type="NCBI Taxonomy" id="1658519"/>
    <lineage>
        <taxon>Bacteria</taxon>
        <taxon>Bacillati</taxon>
        <taxon>Bacillota</taxon>
        <taxon>Bacilli</taxon>
        <taxon>Bacillales</taxon>
        <taxon>Paenibacillaceae</taxon>
        <taxon>Paenibacillus</taxon>
    </lineage>
</organism>
<reference evidence="1 2" key="1">
    <citation type="submission" date="2021-04" db="EMBL/GenBank/DDBJ databases">
        <title>Draft genome sequence of Paenibacillus cisolokensis, LC2-13A.</title>
        <authorList>
            <person name="Uke A."/>
            <person name="Chhe C."/>
            <person name="Baramee S."/>
            <person name="Kosugi A."/>
        </authorList>
    </citation>
    <scope>NUCLEOTIDE SEQUENCE [LARGE SCALE GENOMIC DNA]</scope>
    <source>
        <strain evidence="1 2">LC2-13A</strain>
    </source>
</reference>
<comment type="caution">
    <text evidence="1">The sequence shown here is derived from an EMBL/GenBank/DDBJ whole genome shotgun (WGS) entry which is preliminary data.</text>
</comment>
<dbReference type="Proteomes" id="UP000680304">
    <property type="component" value="Unassembled WGS sequence"/>
</dbReference>
<dbReference type="EMBL" id="BOVJ01000127">
    <property type="protein sequence ID" value="GIQ65293.1"/>
    <property type="molecule type" value="Genomic_DNA"/>
</dbReference>
<evidence type="ECO:0000313" key="1">
    <source>
        <dbReference type="EMBL" id="GIQ65293.1"/>
    </source>
</evidence>
<name>A0ABQ4NAP8_9BACL</name>
<gene>
    <name evidence="1" type="ORF">PACILC2_38610</name>
</gene>
<sequence>MLSFFCREFLGNQRHFLRHQFVVRDVLAGIDELAPNQIDDGRLHLIQLLLAERRRFNADADRQIFDDERSGLDFVVDPAHFVIGRPARFFGRTRSRAFRRLVAGNIGFARADDAARSRTALSGDRPRSFLLADNDAVVVVVFERPHKVFFRASPVEIEAARHADDDVVRPDDPAEELLNVALQIRFVFALNFELLVDRSDRSACPGQLLRRKQLACRTGDRNVFDGQLRHGRPDQIEIAVHFFLRRTVAGLEIDANRG</sequence>
<proteinExistence type="predicted"/>
<keyword evidence="2" id="KW-1185">Reference proteome</keyword>